<comment type="similarity">
    <text evidence="1">Belongs to the NAD(P)-dependent epimerase/dehydratase family.</text>
</comment>
<evidence type="ECO:0000313" key="4">
    <source>
        <dbReference type="Proteomes" id="UP000659124"/>
    </source>
</evidence>
<dbReference type="InterPro" id="IPR036291">
    <property type="entry name" value="NAD(P)-bd_dom_sf"/>
</dbReference>
<feature type="domain" description="NAD-dependent epimerase/dehydratase" evidence="2">
    <location>
        <begin position="4"/>
        <end position="241"/>
    </location>
</feature>
<protein>
    <submittedName>
        <fullName evidence="3">NAD-dependent epimerase/dehydratase family protein</fullName>
    </submittedName>
</protein>
<comment type="caution">
    <text evidence="3">The sequence shown here is derived from an EMBL/GenBank/DDBJ whole genome shotgun (WGS) entry which is preliminary data.</text>
</comment>
<dbReference type="SUPFAM" id="SSF51735">
    <property type="entry name" value="NAD(P)-binding Rossmann-fold domains"/>
    <property type="match status" value="1"/>
</dbReference>
<dbReference type="RefSeq" id="WP_188090923.1">
    <property type="nucleotide sequence ID" value="NZ_JACVFC010000004.1"/>
</dbReference>
<accession>A0ABR7TW22</accession>
<dbReference type="Gene3D" id="3.90.25.10">
    <property type="entry name" value="UDP-galactose 4-epimerase, domain 1"/>
    <property type="match status" value="1"/>
</dbReference>
<evidence type="ECO:0000313" key="3">
    <source>
        <dbReference type="EMBL" id="MBC9933808.1"/>
    </source>
</evidence>
<name>A0ABR7TW22_9BACT</name>
<dbReference type="EMBL" id="JACVFC010000004">
    <property type="protein sequence ID" value="MBC9933808.1"/>
    <property type="molecule type" value="Genomic_DNA"/>
</dbReference>
<proteinExistence type="inferred from homology"/>
<dbReference type="Pfam" id="PF01370">
    <property type="entry name" value="Epimerase"/>
    <property type="match status" value="1"/>
</dbReference>
<evidence type="ECO:0000259" key="2">
    <source>
        <dbReference type="Pfam" id="PF01370"/>
    </source>
</evidence>
<evidence type="ECO:0000256" key="1">
    <source>
        <dbReference type="ARBA" id="ARBA00007637"/>
    </source>
</evidence>
<organism evidence="3 4">
    <name type="scientific">Chitinophaga qingshengii</name>
    <dbReference type="NCBI Taxonomy" id="1569794"/>
    <lineage>
        <taxon>Bacteria</taxon>
        <taxon>Pseudomonadati</taxon>
        <taxon>Bacteroidota</taxon>
        <taxon>Chitinophagia</taxon>
        <taxon>Chitinophagales</taxon>
        <taxon>Chitinophagaceae</taxon>
        <taxon>Chitinophaga</taxon>
    </lineage>
</organism>
<keyword evidence="4" id="KW-1185">Reference proteome</keyword>
<dbReference type="PANTHER" id="PTHR43000">
    <property type="entry name" value="DTDP-D-GLUCOSE 4,6-DEHYDRATASE-RELATED"/>
    <property type="match status" value="1"/>
</dbReference>
<reference evidence="3 4" key="1">
    <citation type="submission" date="2020-09" db="EMBL/GenBank/DDBJ databases">
        <title>Genome sequences of type strains of Chitinophaga qingshengii and Chitinophaga varians.</title>
        <authorList>
            <person name="Kittiwongwattana C."/>
        </authorList>
    </citation>
    <scope>NUCLEOTIDE SEQUENCE [LARGE SCALE GENOMIC DNA]</scope>
    <source>
        <strain evidence="3 4">JCM 30026</strain>
    </source>
</reference>
<sequence length="312" mass="35754">METVLVLGGYGFLGSNVIDYAERCLNKQYNFIVFDFYVNHPLQAQFSNVLKSYKGDFTNQEDLRTIFAENKIDYIFHFISTTVPSTSNNNIVYDIESNLVPTIHLLDLAREYGIKNVVYISSGGAIYGTASKYVHKEEDPLHPISSYGIVKMSIEKYLKLYNHLHGIDYLAIRLSNPYGAYHLSEKQGLINVALRKALKRESFEVWGDGTNIKDYIYAEDFARIIFRLLQKKVINKVINVGSGKGYSINELLEIVKGLVPSFEIKYQDVKSFDVPKVILDTSEMTGFIDFDLLDIESGINKTYKWIQEQQRD</sequence>
<dbReference type="Proteomes" id="UP000659124">
    <property type="component" value="Unassembled WGS sequence"/>
</dbReference>
<gene>
    <name evidence="3" type="ORF">ICL07_25680</name>
</gene>
<dbReference type="InterPro" id="IPR001509">
    <property type="entry name" value="Epimerase_deHydtase"/>
</dbReference>
<dbReference type="Gene3D" id="3.40.50.720">
    <property type="entry name" value="NAD(P)-binding Rossmann-like Domain"/>
    <property type="match status" value="1"/>
</dbReference>